<feature type="coiled-coil region" evidence="1">
    <location>
        <begin position="218"/>
        <end position="249"/>
    </location>
</feature>
<name>D3QBH4_STANL</name>
<dbReference type="HOGENOM" id="CLU_1199087_0_0_11"/>
<reference evidence="3 4" key="1">
    <citation type="journal article" date="2009" name="Stand. Genomic Sci.">
        <title>Complete genome sequence of Stackebrandtia nassauensis type strain (LLR-40K-21).</title>
        <authorList>
            <person name="Munk C."/>
            <person name="Lapidus A."/>
            <person name="Copeland A."/>
            <person name="Jando M."/>
            <person name="Mayilraj S."/>
            <person name="Glavina Del Rio T."/>
            <person name="Nolan M."/>
            <person name="Chen F."/>
            <person name="Lucas S."/>
            <person name="Tice H."/>
            <person name="Cheng J.F."/>
            <person name="Han C."/>
            <person name="Detter J.C."/>
            <person name="Bruce D."/>
            <person name="Goodwin L."/>
            <person name="Chain P."/>
            <person name="Pitluck S."/>
            <person name="Goker M."/>
            <person name="Ovchinikova G."/>
            <person name="Pati A."/>
            <person name="Ivanova N."/>
            <person name="Mavromatis K."/>
            <person name="Chen A."/>
            <person name="Palaniappan K."/>
            <person name="Land M."/>
            <person name="Hauser L."/>
            <person name="Chang Y.J."/>
            <person name="Jeffries C.D."/>
            <person name="Bristow J."/>
            <person name="Eisen J.A."/>
            <person name="Markowitz V."/>
            <person name="Hugenholtz P."/>
            <person name="Kyrpides N.C."/>
            <person name="Klenk H.P."/>
        </authorList>
    </citation>
    <scope>NUCLEOTIDE SEQUENCE [LARGE SCALE GENOMIC DNA]</scope>
    <source>
        <strain evidence="4">DSM 44728 / CIP 108903 / NRRL B-16338 / NBRC 102104 / LLR-40K-21</strain>
    </source>
</reference>
<evidence type="ECO:0000313" key="3">
    <source>
        <dbReference type="EMBL" id="ADD42856.1"/>
    </source>
</evidence>
<dbReference type="KEGG" id="sna:Snas_3186"/>
<evidence type="ECO:0000313" key="4">
    <source>
        <dbReference type="Proteomes" id="UP000000844"/>
    </source>
</evidence>
<protein>
    <submittedName>
        <fullName evidence="3">Uncharacterized protein</fullName>
    </submittedName>
</protein>
<sequence>MGLSTSDVEGLVETLESGKHPKVVFTDAAGQISGKVGKVVRLNRPAEGDFVVVAFGNDELPFTAEEVRVPERGELNRKPARKKTEAKPAEVPAPAGAPLLNESPAPASARRDNSRKSSARTVKETTSMNDEQPSVPKQNDGPEPAAAPAAAQAAPKKRAAKAKQAPELTVTLSWKDNEWSVSASKGTKVIAKPVPVKPSTAVSMVQSLDSPAVAAVVEDIVEQQRQEVADQAERLREELAAAEARLAELAQ</sequence>
<feature type="compositionally biased region" description="Polar residues" evidence="2">
    <location>
        <begin position="124"/>
        <end position="137"/>
    </location>
</feature>
<keyword evidence="1" id="KW-0175">Coiled coil</keyword>
<feature type="region of interest" description="Disordered" evidence="2">
    <location>
        <begin position="65"/>
        <end position="166"/>
    </location>
</feature>
<dbReference type="Proteomes" id="UP000000844">
    <property type="component" value="Chromosome"/>
</dbReference>
<dbReference type="EMBL" id="CP001778">
    <property type="protein sequence ID" value="ADD42856.1"/>
    <property type="molecule type" value="Genomic_DNA"/>
</dbReference>
<feature type="compositionally biased region" description="Low complexity" evidence="2">
    <location>
        <begin position="144"/>
        <end position="154"/>
    </location>
</feature>
<gene>
    <name evidence="3" type="ordered locus">Snas_3186</name>
</gene>
<accession>D3QBH4</accession>
<feature type="compositionally biased region" description="Basic and acidic residues" evidence="2">
    <location>
        <begin position="65"/>
        <end position="88"/>
    </location>
</feature>
<dbReference type="eggNOG" id="ENOG5033857">
    <property type="taxonomic scope" value="Bacteria"/>
</dbReference>
<organism evidence="3 4">
    <name type="scientific">Stackebrandtia nassauensis (strain DSM 44728 / CIP 108903 / NRRL B-16338 / NBRC 102104 / LLR-40K-21)</name>
    <dbReference type="NCBI Taxonomy" id="446470"/>
    <lineage>
        <taxon>Bacteria</taxon>
        <taxon>Bacillati</taxon>
        <taxon>Actinomycetota</taxon>
        <taxon>Actinomycetes</taxon>
        <taxon>Glycomycetales</taxon>
        <taxon>Glycomycetaceae</taxon>
        <taxon>Stackebrandtia</taxon>
    </lineage>
</organism>
<evidence type="ECO:0000256" key="1">
    <source>
        <dbReference type="SAM" id="Coils"/>
    </source>
</evidence>
<dbReference type="AlphaFoldDB" id="D3QBH4"/>
<proteinExistence type="predicted"/>
<dbReference type="STRING" id="446470.Snas_3186"/>
<keyword evidence="4" id="KW-1185">Reference proteome</keyword>
<evidence type="ECO:0000256" key="2">
    <source>
        <dbReference type="SAM" id="MobiDB-lite"/>
    </source>
</evidence>